<dbReference type="NCBIfam" id="TIGR00419">
    <property type="entry name" value="tim"/>
    <property type="match status" value="1"/>
</dbReference>
<keyword evidence="7 9" id="KW-0324">Glycolysis</keyword>
<sequence>MRKPIIAGNWKMNKTVQEAKDFVQTLPALPDTNEVEAVICAPTIQLDALISLTKENVAPGLKIGAQNTYFEESGAFTGETSPVALEALGVSYVVIGHSERRDLFHETDEDINKKAHAVFNHNMTPIICVGESDEERESGKANEIVEAQVEKALKGLSDEQIKKVVIAYEPIWAIGTGKSSTAKDANEMCAAVRQKIAKLTSDEVAQATRIQYGGSVKPGNIKEYMAETDIDGALVGGASLKVEDYTQLLEGAK</sequence>
<comment type="similarity">
    <text evidence="2 9 10">Belongs to the triosephosphate isomerase family.</text>
</comment>
<reference evidence="12 14" key="1">
    <citation type="journal article" date="2018" name="Vet. Microbiol.">
        <title>Clonal diversity and geographic distribution of methicillin-resistant Staphylococcus pseudintermedius from Australian animals: Discovery of novel sequence types.</title>
        <authorList>
            <person name="Worthing K.A."/>
            <person name="Abraham S."/>
            <person name="Coombs G.W."/>
            <person name="Pang S."/>
            <person name="Saputra S."/>
            <person name="Jordan D."/>
            <person name="Trott D.J."/>
            <person name="Norris J.M."/>
        </authorList>
    </citation>
    <scope>NUCLEOTIDE SEQUENCE [LARGE SCALE GENOMIC DNA]</scope>
    <source>
        <strain evidence="12 14">ST525 1</strain>
    </source>
</reference>
<evidence type="ECO:0000256" key="6">
    <source>
        <dbReference type="ARBA" id="ARBA00022490"/>
    </source>
</evidence>
<dbReference type="UniPathway" id="UPA00109">
    <property type="reaction ID" value="UER00189"/>
</dbReference>
<feature type="binding site" evidence="9">
    <location>
        <begin position="236"/>
        <end position="237"/>
    </location>
    <ligand>
        <name>substrate</name>
    </ligand>
</feature>
<dbReference type="UniPathway" id="UPA00138"/>
<dbReference type="eggNOG" id="COG0149">
    <property type="taxonomic scope" value="Bacteria"/>
</dbReference>
<dbReference type="Gene3D" id="3.20.20.70">
    <property type="entry name" value="Aldolase class I"/>
    <property type="match status" value="1"/>
</dbReference>
<keyword evidence="16" id="KW-1185">Reference proteome</keyword>
<feature type="binding site" evidence="9">
    <location>
        <position position="215"/>
    </location>
    <ligand>
        <name>substrate</name>
    </ligand>
</feature>
<evidence type="ECO:0000256" key="9">
    <source>
        <dbReference type="HAMAP-Rule" id="MF_00147"/>
    </source>
</evidence>
<dbReference type="EMBL" id="QEIT01000025">
    <property type="protein sequence ID" value="PWZ75547.1"/>
    <property type="molecule type" value="Genomic_DNA"/>
</dbReference>
<dbReference type="EMBL" id="QQPC01000113">
    <property type="protein sequence ID" value="REA80234.1"/>
    <property type="molecule type" value="Genomic_DNA"/>
</dbReference>
<dbReference type="GO" id="GO:0005829">
    <property type="term" value="C:cytosol"/>
    <property type="evidence" value="ECO:0007669"/>
    <property type="project" value="TreeGrafter"/>
</dbReference>
<dbReference type="InterPro" id="IPR013785">
    <property type="entry name" value="Aldolase_TIM"/>
</dbReference>
<gene>
    <name evidence="9" type="primary">tpiA</name>
    <name evidence="12" type="ORF">DD902_05225</name>
    <name evidence="13" type="ORF">DV961_12260</name>
    <name evidence="11" type="ORF">EGV54_06435</name>
</gene>
<dbReference type="RefSeq" id="WP_014614481.1">
    <property type="nucleotide sequence ID" value="NZ_AP019372.1"/>
</dbReference>
<evidence type="ECO:0000313" key="15">
    <source>
        <dbReference type="Proteomes" id="UP000256409"/>
    </source>
</evidence>
<dbReference type="OrthoDB" id="9809429at2"/>
<evidence type="ECO:0000256" key="3">
    <source>
        <dbReference type="ARBA" id="ARBA00011940"/>
    </source>
</evidence>
<evidence type="ECO:0000256" key="10">
    <source>
        <dbReference type="RuleBase" id="RU363013"/>
    </source>
</evidence>
<evidence type="ECO:0000313" key="14">
    <source>
        <dbReference type="Proteomes" id="UP000246800"/>
    </source>
</evidence>
<dbReference type="SUPFAM" id="SSF51351">
    <property type="entry name" value="Triosephosphate isomerase (TIM)"/>
    <property type="match status" value="1"/>
</dbReference>
<evidence type="ECO:0000256" key="1">
    <source>
        <dbReference type="ARBA" id="ARBA00004680"/>
    </source>
</evidence>
<evidence type="ECO:0000256" key="2">
    <source>
        <dbReference type="ARBA" id="ARBA00007422"/>
    </source>
</evidence>
<keyword evidence="6 9" id="KW-0963">Cytoplasm</keyword>
<evidence type="ECO:0000256" key="7">
    <source>
        <dbReference type="ARBA" id="ARBA00023152"/>
    </source>
</evidence>
<dbReference type="OMA" id="NWKMHMT"/>
<feature type="binding site" evidence="9">
    <location>
        <position position="175"/>
    </location>
    <ligand>
        <name>substrate</name>
    </ligand>
</feature>
<dbReference type="PANTHER" id="PTHR21139:SF42">
    <property type="entry name" value="TRIOSEPHOSPHATE ISOMERASE"/>
    <property type="match status" value="1"/>
</dbReference>
<dbReference type="InterPro" id="IPR000652">
    <property type="entry name" value="Triosephosphate_isomerase"/>
</dbReference>
<dbReference type="Proteomes" id="UP000600220">
    <property type="component" value="Unassembled WGS sequence"/>
</dbReference>
<evidence type="ECO:0000313" key="12">
    <source>
        <dbReference type="EMBL" id="PWZ75547.1"/>
    </source>
</evidence>
<dbReference type="GO" id="GO:0006096">
    <property type="term" value="P:glycolytic process"/>
    <property type="evidence" value="ECO:0007669"/>
    <property type="project" value="UniProtKB-UniRule"/>
</dbReference>
<feature type="binding site" evidence="9">
    <location>
        <begin position="9"/>
        <end position="11"/>
    </location>
    <ligand>
        <name>substrate</name>
    </ligand>
</feature>
<dbReference type="GO" id="GO:0046166">
    <property type="term" value="P:glyceraldehyde-3-phosphate biosynthetic process"/>
    <property type="evidence" value="ECO:0007669"/>
    <property type="project" value="TreeGrafter"/>
</dbReference>
<feature type="active site" description="Proton acceptor" evidence="9">
    <location>
        <position position="169"/>
    </location>
</feature>
<comment type="subcellular location">
    <subcellularLocation>
        <location evidence="9 10">Cytoplasm</location>
    </subcellularLocation>
</comment>
<keyword evidence="8 9" id="KW-0413">Isomerase</keyword>
<dbReference type="CDD" id="cd00311">
    <property type="entry name" value="TIM"/>
    <property type="match status" value="1"/>
</dbReference>
<dbReference type="Proteomes" id="UP000256409">
    <property type="component" value="Unassembled WGS sequence"/>
</dbReference>
<comment type="subunit">
    <text evidence="9 10">Homodimer.</text>
</comment>
<dbReference type="GO" id="GO:0004807">
    <property type="term" value="F:triose-phosphate isomerase activity"/>
    <property type="evidence" value="ECO:0007669"/>
    <property type="project" value="UniProtKB-UniRule"/>
</dbReference>
<evidence type="ECO:0000313" key="13">
    <source>
        <dbReference type="EMBL" id="REA80234.1"/>
    </source>
</evidence>
<dbReference type="PROSITE" id="PS51440">
    <property type="entry name" value="TIM_2"/>
    <property type="match status" value="1"/>
</dbReference>
<comment type="caution">
    <text evidence="12">The sequence shown here is derived from an EMBL/GenBank/DDBJ whole genome shotgun (WGS) entry which is preliminary data.</text>
</comment>
<accession>A0A166NXH9</accession>
<comment type="function">
    <text evidence="9">Involved in the gluconeogenesis. Catalyzes stereospecifically the conversion of dihydroxyacetone phosphate (DHAP) to D-glyceraldehyde-3-phosphate (G3P).</text>
</comment>
<evidence type="ECO:0000256" key="4">
    <source>
        <dbReference type="ARBA" id="ARBA00019397"/>
    </source>
</evidence>
<keyword evidence="5 9" id="KW-0312">Gluconeogenesis</keyword>
<dbReference type="InterPro" id="IPR022896">
    <property type="entry name" value="TrioseP_Isoase_bac/euk"/>
</dbReference>
<dbReference type="InterPro" id="IPR020861">
    <property type="entry name" value="Triosephosphate_isomerase_AS"/>
</dbReference>
<organism evidence="12 14">
    <name type="scientific">Staphylococcus pseudintermedius</name>
    <dbReference type="NCBI Taxonomy" id="283734"/>
    <lineage>
        <taxon>Bacteria</taxon>
        <taxon>Bacillati</taxon>
        <taxon>Bacillota</taxon>
        <taxon>Bacilli</taxon>
        <taxon>Bacillales</taxon>
        <taxon>Staphylococcaceae</taxon>
        <taxon>Staphylococcus</taxon>
        <taxon>Staphylococcus intermedius group</taxon>
    </lineage>
</organism>
<reference evidence="11 16" key="4">
    <citation type="submission" date="2018-11" db="EMBL/GenBank/DDBJ databases">
        <authorList>
            <consortium name="Veterinary Laboratory Investigation and Response Network"/>
        </authorList>
    </citation>
    <scope>NUCLEOTIDE SEQUENCE [LARGE SCALE GENOMIC DNA]</scope>
    <source>
        <strain evidence="11 16">SPSE-18-VL-LA-PA-Ryan-0021</strain>
    </source>
</reference>
<dbReference type="FunFam" id="3.20.20.70:FF:000016">
    <property type="entry name" value="Triosephosphate isomerase"/>
    <property type="match status" value="1"/>
</dbReference>
<name>A0A166NXH9_STAPS</name>
<dbReference type="PROSITE" id="PS00171">
    <property type="entry name" value="TIM_1"/>
    <property type="match status" value="1"/>
</dbReference>
<dbReference type="EC" id="5.3.1.1" evidence="3 9"/>
<dbReference type="InterPro" id="IPR035990">
    <property type="entry name" value="TIM_sf"/>
</dbReference>
<dbReference type="EMBL" id="AAXKXX010000007">
    <property type="protein sequence ID" value="EGQ4384730.1"/>
    <property type="molecule type" value="Genomic_DNA"/>
</dbReference>
<evidence type="ECO:0000256" key="8">
    <source>
        <dbReference type="ARBA" id="ARBA00023235"/>
    </source>
</evidence>
<feature type="active site" description="Electrophile" evidence="9">
    <location>
        <position position="97"/>
    </location>
</feature>
<dbReference type="HAMAP" id="MF_00147_B">
    <property type="entry name" value="TIM_B"/>
    <property type="match status" value="1"/>
</dbReference>
<dbReference type="PANTHER" id="PTHR21139">
    <property type="entry name" value="TRIOSEPHOSPHATE ISOMERASE"/>
    <property type="match status" value="1"/>
</dbReference>
<evidence type="ECO:0000313" key="16">
    <source>
        <dbReference type="Proteomes" id="UP000600220"/>
    </source>
</evidence>
<proteinExistence type="inferred from homology"/>
<dbReference type="GO" id="GO:0006094">
    <property type="term" value="P:gluconeogenesis"/>
    <property type="evidence" value="ECO:0007669"/>
    <property type="project" value="UniProtKB-UniRule"/>
</dbReference>
<dbReference type="Proteomes" id="UP000246800">
    <property type="component" value="Unassembled WGS sequence"/>
</dbReference>
<dbReference type="AlphaFoldDB" id="A0A166NXH9"/>
<evidence type="ECO:0000256" key="5">
    <source>
        <dbReference type="ARBA" id="ARBA00022432"/>
    </source>
</evidence>
<comment type="pathway">
    <text evidence="1 9 10">Carbohydrate degradation; glycolysis; D-glyceraldehyde 3-phosphate from glycerone phosphate: step 1/1.</text>
</comment>
<dbReference type="GO" id="GO:0019563">
    <property type="term" value="P:glycerol catabolic process"/>
    <property type="evidence" value="ECO:0007669"/>
    <property type="project" value="TreeGrafter"/>
</dbReference>
<comment type="catalytic activity">
    <reaction evidence="9 10">
        <text>D-glyceraldehyde 3-phosphate = dihydroxyacetone phosphate</text>
        <dbReference type="Rhea" id="RHEA:18585"/>
        <dbReference type="ChEBI" id="CHEBI:57642"/>
        <dbReference type="ChEBI" id="CHEBI:59776"/>
        <dbReference type="EC" id="5.3.1.1"/>
    </reaction>
</comment>
<protein>
    <recommendedName>
        <fullName evidence="4 9">Triosephosphate isomerase</fullName>
        <shortName evidence="9">TIM</shortName>
        <shortName evidence="9">TPI</shortName>
        <ecNumber evidence="3 9">5.3.1.1</ecNumber>
    </recommendedName>
    <alternativeName>
        <fullName evidence="9">Triose-phosphate isomerase</fullName>
    </alternativeName>
</protein>
<dbReference type="Pfam" id="PF00121">
    <property type="entry name" value="TIM"/>
    <property type="match status" value="1"/>
</dbReference>
<reference evidence="15" key="3">
    <citation type="journal article" date="2018" name="Vet. Microbiol.">
        <title>Molecular epidemiology of methicillin-resistant staphylococci amongst veterinary personnel, personnel-owned pets, patients and the hospital environment of two companion animal veterinary hospitals.</title>
        <authorList>
            <person name="Worthing K.A."/>
            <person name="Brown J."/>
            <person name="Gerber L."/>
            <person name="Abraham S."/>
            <person name="Trott D."/>
            <person name="Norris J.M."/>
        </authorList>
    </citation>
    <scope>NUCLEOTIDE SEQUENCE [LARGE SCALE GENOMIC DNA]</scope>
    <source>
        <strain evidence="15">ST496-2</strain>
    </source>
</reference>
<comment type="pathway">
    <text evidence="9 10">Carbohydrate biosynthesis; gluconeogenesis.</text>
</comment>
<reference evidence="13" key="2">
    <citation type="journal article" date="2018" name="Vet. Microbiol.">
        <title>Methicillin-resistant staphylococci amongst veterinary personnel, personnel-owned pets, patients and the hospital environment of two small animal veterinary hospitals.</title>
        <authorList>
            <person name="Worthing K.A."/>
            <person name="Brown J."/>
            <person name="Gerber L."/>
            <person name="Abraham S."/>
            <person name="Trott D."/>
            <person name="Norris J.M."/>
        </authorList>
    </citation>
    <scope>NUCLEOTIDE SEQUENCE</scope>
    <source>
        <strain evidence="13">ST496-2</strain>
    </source>
</reference>
<evidence type="ECO:0000313" key="11">
    <source>
        <dbReference type="EMBL" id="EGQ4384730.1"/>
    </source>
</evidence>